<dbReference type="RefSeq" id="WP_155656444.1">
    <property type="nucleotide sequence ID" value="NZ_WOBN01000027.1"/>
</dbReference>
<proteinExistence type="predicted"/>
<dbReference type="EMBL" id="WOBN01000027">
    <property type="protein sequence ID" value="MUK50772.1"/>
    <property type="molecule type" value="Genomic_DNA"/>
</dbReference>
<sequence>MKRTKEQTRGLIEAALKEMLANDEKINVLTVAKRVRINHSYIHLDFPDLKMKIDAEKIKQQSERKKLTDAKLIERQKKQIKSFKNNQRNDCYRDDDFDAMLGKMVETYRMYDILMQENEDLKSRLIADNDVTKKDTTEVVNLRTKIKI</sequence>
<organism evidence="1 2">
    <name type="scientific">Aliivibrio fischeri</name>
    <name type="common">Vibrio fischeri</name>
    <dbReference type="NCBI Taxonomy" id="668"/>
    <lineage>
        <taxon>Bacteria</taxon>
        <taxon>Pseudomonadati</taxon>
        <taxon>Pseudomonadota</taxon>
        <taxon>Gammaproteobacteria</taxon>
        <taxon>Vibrionales</taxon>
        <taxon>Vibrionaceae</taxon>
        <taxon>Aliivibrio</taxon>
    </lineage>
</organism>
<comment type="caution">
    <text evidence="1">The sequence shown here is derived from an EMBL/GenBank/DDBJ whole genome shotgun (WGS) entry which is preliminary data.</text>
</comment>
<evidence type="ECO:0000313" key="1">
    <source>
        <dbReference type="EMBL" id="MUK50772.1"/>
    </source>
</evidence>
<gene>
    <name evidence="1" type="ORF">GNP88_16605</name>
</gene>
<accession>A0A844P4B0</accession>
<reference evidence="1 2" key="1">
    <citation type="submission" date="2019-11" db="EMBL/GenBank/DDBJ databases">
        <title>Using colonization assays and comparative genomics to discover symbiosis behaviors and factors in Vibrio fischeri.</title>
        <authorList>
            <person name="Bongrand C."/>
            <person name="Moriano-Gutierrez S."/>
            <person name="Arevalo P."/>
            <person name="Mcfall-Ngai M."/>
            <person name="Visick K."/>
            <person name="Polz M.F."/>
            <person name="Ruby E.G."/>
        </authorList>
    </citation>
    <scope>NUCLEOTIDE SEQUENCE [LARGE SCALE GENOMIC DNA]</scope>
    <source>
        <strain evidence="2">emors.4.1</strain>
    </source>
</reference>
<protein>
    <submittedName>
        <fullName evidence="1">Uncharacterized protein</fullName>
    </submittedName>
</protein>
<dbReference type="Proteomes" id="UP000448038">
    <property type="component" value="Unassembled WGS sequence"/>
</dbReference>
<dbReference type="AlphaFoldDB" id="A0A844P4B0"/>
<name>A0A844P4B0_ALIFS</name>
<evidence type="ECO:0000313" key="2">
    <source>
        <dbReference type="Proteomes" id="UP000448038"/>
    </source>
</evidence>